<evidence type="ECO:0000256" key="9">
    <source>
        <dbReference type="ARBA" id="ARBA00023235"/>
    </source>
</evidence>
<dbReference type="PANTHER" id="PTHR42894:SF1">
    <property type="entry name" value="N-(5'-PHOSPHORIBOSYL)ANTHRANILATE ISOMERASE"/>
    <property type="match status" value="1"/>
</dbReference>
<keyword evidence="9 10" id="KW-0413">Isomerase</keyword>
<evidence type="ECO:0000256" key="6">
    <source>
        <dbReference type="ARBA" id="ARBA00022605"/>
    </source>
</evidence>
<dbReference type="PANTHER" id="PTHR42894">
    <property type="entry name" value="N-(5'-PHOSPHORIBOSYL)ANTHRANILATE ISOMERASE"/>
    <property type="match status" value="1"/>
</dbReference>
<comment type="pathway">
    <text evidence="2 10">Amino-acid biosynthesis; L-tryptophan biosynthesis; L-tryptophan from chorismate: step 3/5.</text>
</comment>
<evidence type="ECO:0000256" key="5">
    <source>
        <dbReference type="ARBA" id="ARBA00022272"/>
    </source>
</evidence>
<keyword evidence="6 10" id="KW-0028">Amino-acid biosynthesis</keyword>
<dbReference type="InterPro" id="IPR001240">
    <property type="entry name" value="PRAI_dom"/>
</dbReference>
<dbReference type="NCBIfam" id="NF002300">
    <property type="entry name" value="PRK01222.1-7"/>
    <property type="match status" value="1"/>
</dbReference>
<dbReference type="RefSeq" id="WP_097157696.1">
    <property type="nucleotide sequence ID" value="NZ_JBEPMQ010000001.1"/>
</dbReference>
<evidence type="ECO:0000256" key="8">
    <source>
        <dbReference type="ARBA" id="ARBA00023141"/>
    </source>
</evidence>
<dbReference type="SUPFAM" id="SSF51366">
    <property type="entry name" value="Ribulose-phoshate binding barrel"/>
    <property type="match status" value="1"/>
</dbReference>
<dbReference type="FunFam" id="3.20.20.70:FF:000075">
    <property type="entry name" value="Tryptophan biosynthesis protein TRP1"/>
    <property type="match status" value="1"/>
</dbReference>
<dbReference type="CDD" id="cd00405">
    <property type="entry name" value="PRAI"/>
    <property type="match status" value="1"/>
</dbReference>
<keyword evidence="13" id="KW-1185">Reference proteome</keyword>
<proteinExistence type="inferred from homology"/>
<evidence type="ECO:0000256" key="4">
    <source>
        <dbReference type="ARBA" id="ARBA00012572"/>
    </source>
</evidence>
<dbReference type="Pfam" id="PF00697">
    <property type="entry name" value="PRAI"/>
    <property type="match status" value="1"/>
</dbReference>
<feature type="domain" description="N-(5'phosphoribosyl) anthranilate isomerase (PRAI)" evidence="11">
    <location>
        <begin position="3"/>
        <end position="195"/>
    </location>
</feature>
<dbReference type="AlphaFoldDB" id="A0A285CLY3"/>
<dbReference type="Proteomes" id="UP000219546">
    <property type="component" value="Unassembled WGS sequence"/>
</dbReference>
<evidence type="ECO:0000313" key="12">
    <source>
        <dbReference type="EMBL" id="SNX68415.1"/>
    </source>
</evidence>
<protein>
    <recommendedName>
        <fullName evidence="5 10">N-(5'-phosphoribosyl)anthranilate isomerase</fullName>
        <shortName evidence="10">PRAI</shortName>
        <ecNumber evidence="4 10">5.3.1.24</ecNumber>
    </recommendedName>
</protein>
<dbReference type="HAMAP" id="MF_00135">
    <property type="entry name" value="PRAI"/>
    <property type="match status" value="1"/>
</dbReference>
<sequence>MRVKICGLSDETAVHAAVFNGADAIGFVFAESKRKVDPYKVTEIAKHVPKHVKKVGVFVNEPKEKIDEIAQMCKLDIIQLHGDENEEFAKSISFPVIKAFGISSEEDLEKVKAYPAEYVLLDSPKGTYRGGNGTSFDWNLLQSADLPQKVIIAGGLKEDNVQSLLNKVTPYMVDVSSGVETDGKKDLEKIKRFIEKVKMTKEAVR</sequence>
<keyword evidence="8 10" id="KW-0057">Aromatic amino acid biosynthesis</keyword>
<dbReference type="Gene3D" id="3.20.20.70">
    <property type="entry name" value="Aldolase class I"/>
    <property type="match status" value="1"/>
</dbReference>
<gene>
    <name evidence="10" type="primary">trpF</name>
    <name evidence="12" type="ORF">SAMN05877753_102519</name>
</gene>
<dbReference type="InterPro" id="IPR013785">
    <property type="entry name" value="Aldolase_TIM"/>
</dbReference>
<dbReference type="UniPathway" id="UPA00035">
    <property type="reaction ID" value="UER00042"/>
</dbReference>
<evidence type="ECO:0000256" key="7">
    <source>
        <dbReference type="ARBA" id="ARBA00022822"/>
    </source>
</evidence>
<comment type="similarity">
    <text evidence="3 10">Belongs to the TrpF family.</text>
</comment>
<dbReference type="EMBL" id="OAOP01000002">
    <property type="protein sequence ID" value="SNX68415.1"/>
    <property type="molecule type" value="Genomic_DNA"/>
</dbReference>
<evidence type="ECO:0000256" key="10">
    <source>
        <dbReference type="HAMAP-Rule" id="MF_00135"/>
    </source>
</evidence>
<evidence type="ECO:0000256" key="1">
    <source>
        <dbReference type="ARBA" id="ARBA00001164"/>
    </source>
</evidence>
<organism evidence="12 13">
    <name type="scientific">Bacillus oleivorans</name>
    <dbReference type="NCBI Taxonomy" id="1448271"/>
    <lineage>
        <taxon>Bacteria</taxon>
        <taxon>Bacillati</taxon>
        <taxon>Bacillota</taxon>
        <taxon>Bacilli</taxon>
        <taxon>Bacillales</taxon>
        <taxon>Bacillaceae</taxon>
        <taxon>Bacillus</taxon>
    </lineage>
</organism>
<accession>A0A285CLY3</accession>
<dbReference type="EC" id="5.3.1.24" evidence="4 10"/>
<evidence type="ECO:0000259" key="11">
    <source>
        <dbReference type="Pfam" id="PF00697"/>
    </source>
</evidence>
<dbReference type="InterPro" id="IPR044643">
    <property type="entry name" value="TrpF_fam"/>
</dbReference>
<evidence type="ECO:0000256" key="2">
    <source>
        <dbReference type="ARBA" id="ARBA00004664"/>
    </source>
</evidence>
<name>A0A285CLY3_9BACI</name>
<dbReference type="GO" id="GO:0004640">
    <property type="term" value="F:phosphoribosylanthranilate isomerase activity"/>
    <property type="evidence" value="ECO:0007669"/>
    <property type="project" value="UniProtKB-UniRule"/>
</dbReference>
<evidence type="ECO:0000313" key="13">
    <source>
        <dbReference type="Proteomes" id="UP000219546"/>
    </source>
</evidence>
<evidence type="ECO:0000256" key="3">
    <source>
        <dbReference type="ARBA" id="ARBA00007571"/>
    </source>
</evidence>
<dbReference type="GO" id="GO:0000162">
    <property type="term" value="P:L-tryptophan biosynthetic process"/>
    <property type="evidence" value="ECO:0007669"/>
    <property type="project" value="UniProtKB-UniRule"/>
</dbReference>
<keyword evidence="7 10" id="KW-0822">Tryptophan biosynthesis</keyword>
<dbReference type="OrthoDB" id="9786954at2"/>
<dbReference type="NCBIfam" id="NF002298">
    <property type="entry name" value="PRK01222.1-4"/>
    <property type="match status" value="1"/>
</dbReference>
<dbReference type="InterPro" id="IPR011060">
    <property type="entry name" value="RibuloseP-bd_barrel"/>
</dbReference>
<reference evidence="12 13" key="1">
    <citation type="submission" date="2017-08" db="EMBL/GenBank/DDBJ databases">
        <authorList>
            <person name="de Groot N.N."/>
        </authorList>
    </citation>
    <scope>NUCLEOTIDE SEQUENCE [LARGE SCALE GENOMIC DNA]</scope>
    <source>
        <strain evidence="12 13">JC228</strain>
    </source>
</reference>
<comment type="catalytic activity">
    <reaction evidence="1 10">
        <text>N-(5-phospho-beta-D-ribosyl)anthranilate = 1-(2-carboxyphenylamino)-1-deoxy-D-ribulose 5-phosphate</text>
        <dbReference type="Rhea" id="RHEA:21540"/>
        <dbReference type="ChEBI" id="CHEBI:18277"/>
        <dbReference type="ChEBI" id="CHEBI:58613"/>
        <dbReference type="EC" id="5.3.1.24"/>
    </reaction>
</comment>